<gene>
    <name evidence="2" type="ORF">ATSB10_28630</name>
</gene>
<evidence type="ECO:0000259" key="1">
    <source>
        <dbReference type="Pfam" id="PF04273"/>
    </source>
</evidence>
<evidence type="ECO:0000313" key="2">
    <source>
        <dbReference type="EMBL" id="AND70317.1"/>
    </source>
</evidence>
<feature type="domain" description="Beta-lactamase hydrolase-like protein phosphatase-like" evidence="1">
    <location>
        <begin position="2"/>
        <end position="109"/>
    </location>
</feature>
<evidence type="ECO:0000313" key="3">
    <source>
        <dbReference type="Proteomes" id="UP000077255"/>
    </source>
</evidence>
<dbReference type="GO" id="GO:0016787">
    <property type="term" value="F:hydrolase activity"/>
    <property type="evidence" value="ECO:0007669"/>
    <property type="project" value="InterPro"/>
</dbReference>
<dbReference type="Pfam" id="PF04273">
    <property type="entry name" value="BLH_phosphatase"/>
    <property type="match status" value="1"/>
</dbReference>
<dbReference type="OrthoDB" id="9802771at2"/>
<dbReference type="AlphaFoldDB" id="A0A160N3L3"/>
<proteinExistence type="predicted"/>
<keyword evidence="3" id="KW-1185">Reference proteome</keyword>
<dbReference type="Gene3D" id="3.90.190.10">
    <property type="entry name" value="Protein tyrosine phosphatase superfamily"/>
    <property type="match status" value="1"/>
</dbReference>
<dbReference type="CDD" id="cd14503">
    <property type="entry name" value="PTP-bact"/>
    <property type="match status" value="1"/>
</dbReference>
<dbReference type="RefSeq" id="WP_063673366.1">
    <property type="nucleotide sequence ID" value="NZ_CP014841.1"/>
</dbReference>
<dbReference type="Proteomes" id="UP000077255">
    <property type="component" value="Chromosome"/>
</dbReference>
<name>A0A160N3L3_9GAMM</name>
<dbReference type="PATRIC" id="fig|445710.3.peg.2859"/>
<dbReference type="KEGG" id="dtx:ATSB10_28630"/>
<protein>
    <recommendedName>
        <fullName evidence="1">Beta-lactamase hydrolase-like protein phosphatase-like domain-containing protein</fullName>
    </recommendedName>
</protein>
<dbReference type="NCBIfam" id="TIGR01244">
    <property type="entry name" value="TIGR01244 family sulfur transferase"/>
    <property type="match status" value="1"/>
</dbReference>
<accession>A0A160N3L3</accession>
<dbReference type="STRING" id="445710.ATSB10_28630"/>
<dbReference type="InterPro" id="IPR029021">
    <property type="entry name" value="Prot-tyrosine_phosphatase-like"/>
</dbReference>
<dbReference type="EMBL" id="CP014841">
    <property type="protein sequence ID" value="AND70317.1"/>
    <property type="molecule type" value="Genomic_DNA"/>
</dbReference>
<dbReference type="SUPFAM" id="SSF52799">
    <property type="entry name" value="(Phosphotyrosine protein) phosphatases II"/>
    <property type="match status" value="1"/>
</dbReference>
<reference evidence="2 3" key="1">
    <citation type="submission" date="2016-02" db="EMBL/GenBank/DDBJ databases">
        <title>Complete genome sequencing and analysis of ATSB10, Dyella thiooxydans isolated from rhizosphere soil of sunflower (Helianthus annuus L.).</title>
        <authorList>
            <person name="Lee Y."/>
            <person name="Hwangbo K."/>
            <person name="Chung H."/>
            <person name="Yoo J."/>
            <person name="Kim K.Y."/>
            <person name="Sa T.M."/>
            <person name="Um Y."/>
            <person name="Madhaiyan M."/>
        </authorList>
    </citation>
    <scope>NUCLEOTIDE SEQUENCE [LARGE SCALE GENOMIC DNA]</scope>
    <source>
        <strain evidence="2 3">ATSB10</strain>
    </source>
</reference>
<organism evidence="2 3">
    <name type="scientific">Dyella thiooxydans</name>
    <dbReference type="NCBI Taxonomy" id="445710"/>
    <lineage>
        <taxon>Bacteria</taxon>
        <taxon>Pseudomonadati</taxon>
        <taxon>Pseudomonadota</taxon>
        <taxon>Gammaproteobacteria</taxon>
        <taxon>Lysobacterales</taxon>
        <taxon>Rhodanobacteraceae</taxon>
        <taxon>Dyella</taxon>
    </lineage>
</organism>
<sequence>MDIRPLTDTLSVSPQITPSDLAKLAAQGFRTVINNRPDGEEPGQPASAAMAQAAAAAGLEYRYIPVVPGQLPDALVDGFADALAGLPGPTLAYCRTGTRSTTLWALQAARQQPADAVLARARGAGYDLSALAPRLAVMRGA</sequence>
<dbReference type="InterPro" id="IPR005939">
    <property type="entry name" value="BLH_phosphatase-like"/>
</dbReference>